<accession>A0A4Y8SF56</accession>
<gene>
    <name evidence="1" type="ORF">E2R66_12575</name>
</gene>
<dbReference type="OrthoDB" id="799929at2"/>
<reference evidence="1 2" key="1">
    <citation type="journal article" date="2017" name="Int. J. Syst. Evol. Microbiol.">
        <title>Mucilaginibacterpsychrotolerans sp. nov., isolated from peatlands.</title>
        <authorList>
            <person name="Deng Y."/>
            <person name="Shen L."/>
            <person name="Xu B."/>
            <person name="Liu Y."/>
            <person name="Gu Z."/>
            <person name="Liu H."/>
            <person name="Zhou Y."/>
        </authorList>
    </citation>
    <scope>NUCLEOTIDE SEQUENCE [LARGE SCALE GENOMIC DNA]</scope>
    <source>
        <strain evidence="1 2">NH7-4</strain>
    </source>
</reference>
<keyword evidence="2" id="KW-1185">Reference proteome</keyword>
<dbReference type="Proteomes" id="UP000297540">
    <property type="component" value="Unassembled WGS sequence"/>
</dbReference>
<sequence length="92" mass="9364">MGTVRFTTAFSGGLGTLKIQIPGQPDIDFSDDGHQDVDLPEGNTQYVASGAAAPGPGGGVVLTITGDVIADSPQQYGPGLIHPNIHPLLVTL</sequence>
<name>A0A4Y8SF56_9SPHI</name>
<dbReference type="EMBL" id="SOZE01000011">
    <property type="protein sequence ID" value="TFF37265.1"/>
    <property type="molecule type" value="Genomic_DNA"/>
</dbReference>
<evidence type="ECO:0000313" key="1">
    <source>
        <dbReference type="EMBL" id="TFF37265.1"/>
    </source>
</evidence>
<organism evidence="1 2">
    <name type="scientific">Mucilaginibacter psychrotolerans</name>
    <dbReference type="NCBI Taxonomy" id="1524096"/>
    <lineage>
        <taxon>Bacteria</taxon>
        <taxon>Pseudomonadati</taxon>
        <taxon>Bacteroidota</taxon>
        <taxon>Sphingobacteriia</taxon>
        <taxon>Sphingobacteriales</taxon>
        <taxon>Sphingobacteriaceae</taxon>
        <taxon>Mucilaginibacter</taxon>
    </lineage>
</organism>
<dbReference type="AlphaFoldDB" id="A0A4Y8SF56"/>
<evidence type="ECO:0000313" key="2">
    <source>
        <dbReference type="Proteomes" id="UP000297540"/>
    </source>
</evidence>
<dbReference type="RefSeq" id="WP_133231306.1">
    <property type="nucleotide sequence ID" value="NZ_SOZE01000011.1"/>
</dbReference>
<comment type="caution">
    <text evidence="1">The sequence shown here is derived from an EMBL/GenBank/DDBJ whole genome shotgun (WGS) entry which is preliminary data.</text>
</comment>
<protein>
    <submittedName>
        <fullName evidence="1">Uncharacterized protein</fullName>
    </submittedName>
</protein>
<proteinExistence type="predicted"/>